<reference evidence="2 3" key="1">
    <citation type="journal article" date="2013" name="Nature">
        <title>Insights into bilaterian evolution from three spiralian genomes.</title>
        <authorList>
            <person name="Simakov O."/>
            <person name="Marletaz F."/>
            <person name="Cho S.J."/>
            <person name="Edsinger-Gonzales E."/>
            <person name="Havlak P."/>
            <person name="Hellsten U."/>
            <person name="Kuo D.H."/>
            <person name="Larsson T."/>
            <person name="Lv J."/>
            <person name="Arendt D."/>
            <person name="Savage R."/>
            <person name="Osoegawa K."/>
            <person name="de Jong P."/>
            <person name="Grimwood J."/>
            <person name="Chapman J.A."/>
            <person name="Shapiro H."/>
            <person name="Aerts A."/>
            <person name="Otillar R.P."/>
            <person name="Terry A.Y."/>
            <person name="Boore J.L."/>
            <person name="Grigoriev I.V."/>
            <person name="Lindberg D.R."/>
            <person name="Seaver E.C."/>
            <person name="Weisblat D.A."/>
            <person name="Putnam N.H."/>
            <person name="Rokhsar D.S."/>
        </authorList>
    </citation>
    <scope>NUCLEOTIDE SEQUENCE [LARGE SCALE GENOMIC DNA]</scope>
</reference>
<organism evidence="2 3">
    <name type="scientific">Lottia gigantea</name>
    <name type="common">Giant owl limpet</name>
    <dbReference type="NCBI Taxonomy" id="225164"/>
    <lineage>
        <taxon>Eukaryota</taxon>
        <taxon>Metazoa</taxon>
        <taxon>Spiralia</taxon>
        <taxon>Lophotrochozoa</taxon>
        <taxon>Mollusca</taxon>
        <taxon>Gastropoda</taxon>
        <taxon>Patellogastropoda</taxon>
        <taxon>Lottioidea</taxon>
        <taxon>Lottiidae</taxon>
        <taxon>Lottia</taxon>
    </lineage>
</organism>
<dbReference type="Proteomes" id="UP000030746">
    <property type="component" value="Unassembled WGS sequence"/>
</dbReference>
<sequence length="215" mass="24139">MYLDDGFGTCVDKDDAVLISSQIKQDLIESGFVPKVEKSTWYPVQNLVWFWYLGSLGIDAFTVDWHGVNGWTHSVEIQELPECFFGKIHLVTDLLEGSKANSTVLKYSRGFMRGKRWATKNGISDSDILPAKSLQVALYLSGIIQESNTPSTLISAFYSLKWAHDLADLDSPTNSSLVKNILESGKRKLSKPVNKKEPITKSQLINMYERLICSI</sequence>
<dbReference type="AlphaFoldDB" id="V4ADD5"/>
<dbReference type="Gene3D" id="1.10.150.130">
    <property type="match status" value="1"/>
</dbReference>
<evidence type="ECO:0000313" key="3">
    <source>
        <dbReference type="Proteomes" id="UP000030746"/>
    </source>
</evidence>
<proteinExistence type="predicted"/>
<evidence type="ECO:0000313" key="2">
    <source>
        <dbReference type="EMBL" id="ESP02019.1"/>
    </source>
</evidence>
<dbReference type="HOGENOM" id="CLU_1284580_0_0_1"/>
<protein>
    <submittedName>
        <fullName evidence="2">Uncharacterized protein</fullName>
    </submittedName>
</protein>
<dbReference type="OrthoDB" id="10066651at2759"/>
<keyword evidence="3" id="KW-1185">Reference proteome</keyword>
<evidence type="ECO:0000256" key="1">
    <source>
        <dbReference type="ARBA" id="ARBA00023125"/>
    </source>
</evidence>
<accession>V4ADD5</accession>
<dbReference type="CTD" id="20237230"/>
<dbReference type="GeneID" id="20237230"/>
<dbReference type="EMBL" id="KB200329">
    <property type="protein sequence ID" value="ESP02019.1"/>
    <property type="molecule type" value="Genomic_DNA"/>
</dbReference>
<keyword evidence="1" id="KW-0238">DNA-binding</keyword>
<dbReference type="KEGG" id="lgi:LOTGIDRAFT_157151"/>
<dbReference type="GO" id="GO:0003677">
    <property type="term" value="F:DNA binding"/>
    <property type="evidence" value="ECO:0007669"/>
    <property type="project" value="UniProtKB-KW"/>
</dbReference>
<gene>
    <name evidence="2" type="ORF">LOTGIDRAFT_157151</name>
</gene>
<dbReference type="SUPFAM" id="SSF47823">
    <property type="entry name" value="lambda integrase-like, N-terminal domain"/>
    <property type="match status" value="1"/>
</dbReference>
<name>V4ADD5_LOTGI</name>
<dbReference type="InterPro" id="IPR010998">
    <property type="entry name" value="Integrase_recombinase_N"/>
</dbReference>
<dbReference type="RefSeq" id="XP_009047177.1">
    <property type="nucleotide sequence ID" value="XM_009048929.1"/>
</dbReference>